<protein>
    <submittedName>
        <fullName evidence="1">Uncharacterized protein</fullName>
    </submittedName>
</protein>
<evidence type="ECO:0000313" key="1">
    <source>
        <dbReference type="EMBL" id="GAF91055.1"/>
    </source>
</evidence>
<sequence>EFALANRLLSHLIGNMKRGMYTYKQAQLLKKFGYHSPVTRVQATGIIDQIKANGWKMPRYVRV</sequence>
<accession>X0URG0</accession>
<feature type="non-terminal residue" evidence="1">
    <location>
        <position position="1"/>
    </location>
</feature>
<gene>
    <name evidence="1" type="ORF">S01H1_20952</name>
</gene>
<proteinExistence type="predicted"/>
<organism evidence="1">
    <name type="scientific">marine sediment metagenome</name>
    <dbReference type="NCBI Taxonomy" id="412755"/>
    <lineage>
        <taxon>unclassified sequences</taxon>
        <taxon>metagenomes</taxon>
        <taxon>ecological metagenomes</taxon>
    </lineage>
</organism>
<comment type="caution">
    <text evidence="1">The sequence shown here is derived from an EMBL/GenBank/DDBJ whole genome shotgun (WGS) entry which is preliminary data.</text>
</comment>
<dbReference type="AlphaFoldDB" id="X0URG0"/>
<name>X0URG0_9ZZZZ</name>
<dbReference type="EMBL" id="BARS01011539">
    <property type="protein sequence ID" value="GAF91055.1"/>
    <property type="molecule type" value="Genomic_DNA"/>
</dbReference>
<reference evidence="1" key="1">
    <citation type="journal article" date="2014" name="Front. Microbiol.">
        <title>High frequency of phylogenetically diverse reductive dehalogenase-homologous genes in deep subseafloor sedimentary metagenomes.</title>
        <authorList>
            <person name="Kawai M."/>
            <person name="Futagami T."/>
            <person name="Toyoda A."/>
            <person name="Takaki Y."/>
            <person name="Nishi S."/>
            <person name="Hori S."/>
            <person name="Arai W."/>
            <person name="Tsubouchi T."/>
            <person name="Morono Y."/>
            <person name="Uchiyama I."/>
            <person name="Ito T."/>
            <person name="Fujiyama A."/>
            <person name="Inagaki F."/>
            <person name="Takami H."/>
        </authorList>
    </citation>
    <scope>NUCLEOTIDE SEQUENCE</scope>
    <source>
        <strain evidence="1">Expedition CK06-06</strain>
    </source>
</reference>